<evidence type="ECO:0000313" key="2">
    <source>
        <dbReference type="EMBL" id="CAD5112263.1"/>
    </source>
</evidence>
<sequence length="337" mass="37508">MLDYSDAFNTRRISWSAPKRFENIAPESGIEAFEGNDVIPNPTVSYIEPEEATSYRNWNVQADCAPYRLAWLSPPTEEEMDREATPPTYYESESLRGSPPRNVQRVPKEHQTPLPFPNLSSTPQIAPPHSNHASPGFLNEVCASEPRMTRYSTSDGCDWLLPSYDFKRRSLPVNSIPFMQYCFRRRNNEGPPPYEESLVNYTKNLLASVNYTEMIDREAVEKSPSSEQDETPALPDILGETPLPSFEQSVTSNILEQTPQSYVPNYPIPANSGISSAPVNMLGTPMRTANVVPRQVNSPGGPGIGPSSASSVVQSSLSMQWDYGDAFLPDGATQHWI</sequence>
<evidence type="ECO:0000313" key="3">
    <source>
        <dbReference type="Proteomes" id="UP000549394"/>
    </source>
</evidence>
<dbReference type="EMBL" id="CAJFCJ010000002">
    <property type="protein sequence ID" value="CAD5112263.1"/>
    <property type="molecule type" value="Genomic_DNA"/>
</dbReference>
<dbReference type="Proteomes" id="UP000549394">
    <property type="component" value="Unassembled WGS sequence"/>
</dbReference>
<dbReference type="AlphaFoldDB" id="A0A7I8V9L6"/>
<name>A0A7I8V9L6_9ANNE</name>
<feature type="region of interest" description="Disordered" evidence="1">
    <location>
        <begin position="76"/>
        <end position="108"/>
    </location>
</feature>
<reference evidence="2 3" key="1">
    <citation type="submission" date="2020-08" db="EMBL/GenBank/DDBJ databases">
        <authorList>
            <person name="Hejnol A."/>
        </authorList>
    </citation>
    <scope>NUCLEOTIDE SEQUENCE [LARGE SCALE GENOMIC DNA]</scope>
</reference>
<organism evidence="2 3">
    <name type="scientific">Dimorphilus gyrociliatus</name>
    <dbReference type="NCBI Taxonomy" id="2664684"/>
    <lineage>
        <taxon>Eukaryota</taxon>
        <taxon>Metazoa</taxon>
        <taxon>Spiralia</taxon>
        <taxon>Lophotrochozoa</taxon>
        <taxon>Annelida</taxon>
        <taxon>Polychaeta</taxon>
        <taxon>Polychaeta incertae sedis</taxon>
        <taxon>Dinophilidae</taxon>
        <taxon>Dimorphilus</taxon>
    </lineage>
</organism>
<protein>
    <submittedName>
        <fullName evidence="2">DgyrCDS1494</fullName>
    </submittedName>
</protein>
<gene>
    <name evidence="2" type="ORF">DGYR_LOCUS1440</name>
</gene>
<evidence type="ECO:0000256" key="1">
    <source>
        <dbReference type="SAM" id="MobiDB-lite"/>
    </source>
</evidence>
<proteinExistence type="predicted"/>
<comment type="caution">
    <text evidence="2">The sequence shown here is derived from an EMBL/GenBank/DDBJ whole genome shotgun (WGS) entry which is preliminary data.</text>
</comment>
<accession>A0A7I8V9L6</accession>
<feature type="region of interest" description="Disordered" evidence="1">
    <location>
        <begin position="218"/>
        <end position="242"/>
    </location>
</feature>
<keyword evidence="3" id="KW-1185">Reference proteome</keyword>